<protein>
    <submittedName>
        <fullName evidence="2">Secondary thiamine-phosphate synthase enzyme</fullName>
    </submittedName>
</protein>
<dbReference type="InterPro" id="IPR035917">
    <property type="entry name" value="YjbQ-like_sf"/>
</dbReference>
<comment type="caution">
    <text evidence="2">The sequence shown here is derived from an EMBL/GenBank/DDBJ whole genome shotgun (WGS) entry which is preliminary data.</text>
</comment>
<dbReference type="Pfam" id="PF01894">
    <property type="entry name" value="YjbQ"/>
    <property type="match status" value="1"/>
</dbReference>
<dbReference type="PIRSF" id="PIRSF004681">
    <property type="entry name" value="UCP004681"/>
    <property type="match status" value="1"/>
</dbReference>
<reference evidence="2 3" key="1">
    <citation type="submission" date="2020-08" db="EMBL/GenBank/DDBJ databases">
        <title>Genomic Encyclopedia of Type Strains, Phase IV (KMG-IV): sequencing the most valuable type-strain genomes for metagenomic binning, comparative biology and taxonomic classification.</title>
        <authorList>
            <person name="Goeker M."/>
        </authorList>
    </citation>
    <scope>NUCLEOTIDE SEQUENCE [LARGE SCALE GENOMIC DNA]</scope>
    <source>
        <strain evidence="2 3">DSM 14552</strain>
    </source>
</reference>
<dbReference type="EMBL" id="JACICY010000007">
    <property type="protein sequence ID" value="MBB3861697.1"/>
    <property type="molecule type" value="Genomic_DNA"/>
</dbReference>
<accession>A0A7W6A0G4</accession>
<organism evidence="2 3">
    <name type="scientific">Novosphingobium hassiacum</name>
    <dbReference type="NCBI Taxonomy" id="173676"/>
    <lineage>
        <taxon>Bacteria</taxon>
        <taxon>Pseudomonadati</taxon>
        <taxon>Pseudomonadota</taxon>
        <taxon>Alphaproteobacteria</taxon>
        <taxon>Sphingomonadales</taxon>
        <taxon>Sphingomonadaceae</taxon>
        <taxon>Novosphingobium</taxon>
    </lineage>
</organism>
<gene>
    <name evidence="2" type="ORF">GGQ88_002985</name>
</gene>
<sequence length="138" mass="15191">MRQTTTELVIATPGQGLHEITRQITRWVSAQGMNTGLLTVFCRHTSASLCIQENAAPEVRDDVVRWLGRMAPESTAYAHDDEGPDDMPAHLKSILTGVSLSIPVMGGRPALGTWQGIYLCEHRRAPHRRSIALHLLGD</sequence>
<dbReference type="SUPFAM" id="SSF111038">
    <property type="entry name" value="YjbQ-like"/>
    <property type="match status" value="1"/>
</dbReference>
<dbReference type="InterPro" id="IPR001602">
    <property type="entry name" value="UPF0047_YjbQ-like"/>
</dbReference>
<dbReference type="AlphaFoldDB" id="A0A7W6A0G4"/>
<name>A0A7W6A0G4_9SPHN</name>
<evidence type="ECO:0000313" key="2">
    <source>
        <dbReference type="EMBL" id="MBB3861697.1"/>
    </source>
</evidence>
<evidence type="ECO:0000313" key="3">
    <source>
        <dbReference type="Proteomes" id="UP000562395"/>
    </source>
</evidence>
<dbReference type="PROSITE" id="PS01314">
    <property type="entry name" value="UPF0047"/>
    <property type="match status" value="1"/>
</dbReference>
<dbReference type="NCBIfam" id="TIGR00149">
    <property type="entry name" value="TIGR00149_YjbQ"/>
    <property type="match status" value="1"/>
</dbReference>
<comment type="similarity">
    <text evidence="1">Belongs to the UPF0047 family.</text>
</comment>
<dbReference type="Proteomes" id="UP000562395">
    <property type="component" value="Unassembled WGS sequence"/>
</dbReference>
<proteinExistence type="inferred from homology"/>
<dbReference type="Gene3D" id="2.60.120.460">
    <property type="entry name" value="YjbQ-like"/>
    <property type="match status" value="1"/>
</dbReference>
<evidence type="ECO:0000256" key="1">
    <source>
        <dbReference type="ARBA" id="ARBA00005534"/>
    </source>
</evidence>
<dbReference type="RefSeq" id="WP_183614200.1">
    <property type="nucleotide sequence ID" value="NZ_JACICY010000007.1"/>
</dbReference>
<dbReference type="PANTHER" id="PTHR30615">
    <property type="entry name" value="UNCHARACTERIZED PROTEIN YJBQ-RELATED"/>
    <property type="match status" value="1"/>
</dbReference>
<dbReference type="PANTHER" id="PTHR30615:SF8">
    <property type="entry name" value="UPF0047 PROTEIN C4A8.02C"/>
    <property type="match status" value="1"/>
</dbReference>
<keyword evidence="3" id="KW-1185">Reference proteome</keyword>